<evidence type="ECO:0008006" key="3">
    <source>
        <dbReference type="Google" id="ProtNLM"/>
    </source>
</evidence>
<dbReference type="EMBL" id="JAGTJR010000008">
    <property type="protein sequence ID" value="KAH7055671.1"/>
    <property type="molecule type" value="Genomic_DNA"/>
</dbReference>
<reference evidence="1 2" key="1">
    <citation type="journal article" date="2021" name="Nat. Commun.">
        <title>Genetic determinants of endophytism in the Arabidopsis root mycobiome.</title>
        <authorList>
            <person name="Mesny F."/>
            <person name="Miyauchi S."/>
            <person name="Thiergart T."/>
            <person name="Pickel B."/>
            <person name="Atanasova L."/>
            <person name="Karlsson M."/>
            <person name="Huettel B."/>
            <person name="Barry K.W."/>
            <person name="Haridas S."/>
            <person name="Chen C."/>
            <person name="Bauer D."/>
            <person name="Andreopoulos W."/>
            <person name="Pangilinan J."/>
            <person name="LaButti K."/>
            <person name="Riley R."/>
            <person name="Lipzen A."/>
            <person name="Clum A."/>
            <person name="Drula E."/>
            <person name="Henrissat B."/>
            <person name="Kohler A."/>
            <person name="Grigoriev I.V."/>
            <person name="Martin F.M."/>
            <person name="Hacquard S."/>
        </authorList>
    </citation>
    <scope>NUCLEOTIDE SEQUENCE [LARGE SCALE GENOMIC DNA]</scope>
    <source>
        <strain evidence="1 2">MPI-SDFR-AT-0080</strain>
    </source>
</reference>
<comment type="caution">
    <text evidence="1">The sequence shown here is derived from an EMBL/GenBank/DDBJ whole genome shotgun (WGS) entry which is preliminary data.</text>
</comment>
<name>A0ABQ8GGS4_9PEZI</name>
<proteinExistence type="predicted"/>
<accession>A0ABQ8GGS4</accession>
<dbReference type="Proteomes" id="UP000774617">
    <property type="component" value="Unassembled WGS sequence"/>
</dbReference>
<evidence type="ECO:0000313" key="1">
    <source>
        <dbReference type="EMBL" id="KAH7055671.1"/>
    </source>
</evidence>
<keyword evidence="2" id="KW-1185">Reference proteome</keyword>
<sequence>MSTACSYLWVGGCIVRATVSQVSPTLWHPRPSRQLCASVRYGSVGMQQWDHCFPSESMTSAAWNHRLRRMPDCSTPTVPMTVVYEQHSQLSQPS</sequence>
<gene>
    <name evidence="1" type="ORF">B0J12DRAFT_426879</name>
</gene>
<evidence type="ECO:0000313" key="2">
    <source>
        <dbReference type="Proteomes" id="UP000774617"/>
    </source>
</evidence>
<organism evidence="1 2">
    <name type="scientific">Macrophomina phaseolina</name>
    <dbReference type="NCBI Taxonomy" id="35725"/>
    <lineage>
        <taxon>Eukaryota</taxon>
        <taxon>Fungi</taxon>
        <taxon>Dikarya</taxon>
        <taxon>Ascomycota</taxon>
        <taxon>Pezizomycotina</taxon>
        <taxon>Dothideomycetes</taxon>
        <taxon>Dothideomycetes incertae sedis</taxon>
        <taxon>Botryosphaeriales</taxon>
        <taxon>Botryosphaeriaceae</taxon>
        <taxon>Macrophomina</taxon>
    </lineage>
</organism>
<protein>
    <recommendedName>
        <fullName evidence="3">Secreted protein</fullName>
    </recommendedName>
</protein>